<proteinExistence type="predicted"/>
<feature type="region of interest" description="Disordered" evidence="1">
    <location>
        <begin position="201"/>
        <end position="242"/>
    </location>
</feature>
<sequence>MVRLLRRARRRVKCEFKDHRRRAKRRMLEIQRARSAEDRQPLYRDLIKVTEKTAKAVLHAVASLQQLRTGEPPQQQEEIDHLVQAMQYYVAAARHVIDQTRRRVLQGETVPAPQKIVSIFEPHVDVIVKDRRETLYGHKLFFSAGKSGLVFDVVVPRGNPADASLASSMIERHIEFCGAPPQQVAFDGGFASQENLEEIKDLSSTAPSARARARCGPAGRRSRRRRWGQRASRAKFSSAPGW</sequence>
<dbReference type="Proteomes" id="UP000075635">
    <property type="component" value="Unassembled WGS sequence"/>
</dbReference>
<name>A0A150RLJ1_SORCE</name>
<evidence type="ECO:0000313" key="2">
    <source>
        <dbReference type="EMBL" id="KYF81154.1"/>
    </source>
</evidence>
<gene>
    <name evidence="2" type="ORF">BE17_20250</name>
</gene>
<evidence type="ECO:0000256" key="1">
    <source>
        <dbReference type="SAM" id="MobiDB-lite"/>
    </source>
</evidence>
<organism evidence="2 3">
    <name type="scientific">Sorangium cellulosum</name>
    <name type="common">Polyangium cellulosum</name>
    <dbReference type="NCBI Taxonomy" id="56"/>
    <lineage>
        <taxon>Bacteria</taxon>
        <taxon>Pseudomonadati</taxon>
        <taxon>Myxococcota</taxon>
        <taxon>Polyangia</taxon>
        <taxon>Polyangiales</taxon>
        <taxon>Polyangiaceae</taxon>
        <taxon>Sorangium</taxon>
    </lineage>
</organism>
<dbReference type="AlphaFoldDB" id="A0A150RLJ1"/>
<comment type="caution">
    <text evidence="2">The sequence shown here is derived from an EMBL/GenBank/DDBJ whole genome shotgun (WGS) entry which is preliminary data.</text>
</comment>
<protein>
    <recommendedName>
        <fullName evidence="4">Transposase IS4-like domain-containing protein</fullName>
    </recommendedName>
</protein>
<accession>A0A150RLJ1</accession>
<evidence type="ECO:0000313" key="3">
    <source>
        <dbReference type="Proteomes" id="UP000075635"/>
    </source>
</evidence>
<reference evidence="2 3" key="1">
    <citation type="submission" date="2014-02" db="EMBL/GenBank/DDBJ databases">
        <title>The small core and large imbalanced accessory genome model reveals a collaborative survival strategy of Sorangium cellulosum strains in nature.</title>
        <authorList>
            <person name="Han K."/>
            <person name="Peng R."/>
            <person name="Blom J."/>
            <person name="Li Y.-Z."/>
        </authorList>
    </citation>
    <scope>NUCLEOTIDE SEQUENCE [LARGE SCALE GENOMIC DNA]</scope>
    <source>
        <strain evidence="2 3">So0011-07</strain>
    </source>
</reference>
<dbReference type="EMBL" id="JEMB01002440">
    <property type="protein sequence ID" value="KYF81154.1"/>
    <property type="molecule type" value="Genomic_DNA"/>
</dbReference>
<evidence type="ECO:0008006" key="4">
    <source>
        <dbReference type="Google" id="ProtNLM"/>
    </source>
</evidence>